<dbReference type="Proteomes" id="UP000008827">
    <property type="component" value="Chromosome 8"/>
</dbReference>
<proteinExistence type="predicted"/>
<name>A0A0R0INN0_SOYBN</name>
<protein>
    <submittedName>
        <fullName evidence="1 2">Uncharacterized protein</fullName>
    </submittedName>
</protein>
<gene>
    <name evidence="1" type="ORF">GLYMA_08G177700</name>
</gene>
<dbReference type="Gene3D" id="3.90.120.10">
    <property type="entry name" value="DNA Methylase, subunit A, domain 2"/>
    <property type="match status" value="1"/>
</dbReference>
<dbReference type="Gramene" id="KRH43885">
    <property type="protein sequence ID" value="KRH43885"/>
    <property type="gene ID" value="GLYMA_08G177700"/>
</dbReference>
<sequence length="57" mass="6742">MVYRDSKRCCCFTKSYYRYVKGTGSLLAKLSRLQTYILLLKNLNFQSTLVSSNDMRY</sequence>
<dbReference type="OrthoDB" id="10596660at2759"/>
<reference evidence="1 2" key="1">
    <citation type="journal article" date="2010" name="Nature">
        <title>Genome sequence of the palaeopolyploid soybean.</title>
        <authorList>
            <person name="Schmutz J."/>
            <person name="Cannon S.B."/>
            <person name="Schlueter J."/>
            <person name="Ma J."/>
            <person name="Mitros T."/>
            <person name="Nelson W."/>
            <person name="Hyten D.L."/>
            <person name="Song Q."/>
            <person name="Thelen J.J."/>
            <person name="Cheng J."/>
            <person name="Xu D."/>
            <person name="Hellsten U."/>
            <person name="May G.D."/>
            <person name="Yu Y."/>
            <person name="Sakurai T."/>
            <person name="Umezawa T."/>
            <person name="Bhattacharyya M.K."/>
            <person name="Sandhu D."/>
            <person name="Valliyodan B."/>
            <person name="Lindquist E."/>
            <person name="Peto M."/>
            <person name="Grant D."/>
            <person name="Shu S."/>
            <person name="Goodstein D."/>
            <person name="Barry K."/>
            <person name="Futrell-Griggs M."/>
            <person name="Abernathy B."/>
            <person name="Du J."/>
            <person name="Tian Z."/>
            <person name="Zhu L."/>
            <person name="Gill N."/>
            <person name="Joshi T."/>
            <person name="Libault M."/>
            <person name="Sethuraman A."/>
            <person name="Zhang X.-C."/>
            <person name="Shinozaki K."/>
            <person name="Nguyen H.T."/>
            <person name="Wing R.A."/>
            <person name="Cregan P."/>
            <person name="Specht J."/>
            <person name="Grimwood J."/>
            <person name="Rokhsar D."/>
            <person name="Stacey G."/>
            <person name="Shoemaker R.C."/>
            <person name="Jackson S.A."/>
        </authorList>
    </citation>
    <scope>NUCLEOTIDE SEQUENCE [LARGE SCALE GENOMIC DNA]</scope>
    <source>
        <strain evidence="2">cv. Williams 82</strain>
        <tissue evidence="1">Callus</tissue>
    </source>
</reference>
<accession>A0A0R0INN0</accession>
<dbReference type="SMR" id="A0A0R0INN0"/>
<keyword evidence="3" id="KW-1185">Reference proteome</keyword>
<dbReference type="EMBL" id="CM000841">
    <property type="protein sequence ID" value="KRH43885.1"/>
    <property type="molecule type" value="Genomic_DNA"/>
</dbReference>
<reference evidence="2" key="2">
    <citation type="submission" date="2018-02" db="UniProtKB">
        <authorList>
            <consortium name="EnsemblPlants"/>
        </authorList>
    </citation>
    <scope>IDENTIFICATION</scope>
    <source>
        <strain evidence="2">Williams 82</strain>
    </source>
</reference>
<dbReference type="STRING" id="3847.A0A0R0INN0"/>
<evidence type="ECO:0000313" key="3">
    <source>
        <dbReference type="Proteomes" id="UP000008827"/>
    </source>
</evidence>
<evidence type="ECO:0000313" key="2">
    <source>
        <dbReference type="EnsemblPlants" id="KRH43885"/>
    </source>
</evidence>
<evidence type="ECO:0000313" key="1">
    <source>
        <dbReference type="EMBL" id="KRH43885.1"/>
    </source>
</evidence>
<dbReference type="AlphaFoldDB" id="A0A0R0INN0"/>
<dbReference type="InParanoid" id="A0A0R0INN0"/>
<reference evidence="1" key="3">
    <citation type="submission" date="2018-07" db="EMBL/GenBank/DDBJ databases">
        <title>WGS assembly of Glycine max.</title>
        <authorList>
            <person name="Schmutz J."/>
            <person name="Cannon S."/>
            <person name="Schlueter J."/>
            <person name="Ma J."/>
            <person name="Mitros T."/>
            <person name="Nelson W."/>
            <person name="Hyten D."/>
            <person name="Song Q."/>
            <person name="Thelen J."/>
            <person name="Cheng J."/>
            <person name="Xu D."/>
            <person name="Hellsten U."/>
            <person name="May G."/>
            <person name="Yu Y."/>
            <person name="Sakurai T."/>
            <person name="Umezawa T."/>
            <person name="Bhattacharyya M."/>
            <person name="Sandhu D."/>
            <person name="Valliyodan B."/>
            <person name="Lindquist E."/>
            <person name="Peto M."/>
            <person name="Grant D."/>
            <person name="Shu S."/>
            <person name="Goodstein D."/>
            <person name="Barry K."/>
            <person name="Futrell-Griggs M."/>
            <person name="Abernathy B."/>
            <person name="Du J."/>
            <person name="Tian Z."/>
            <person name="Zhu L."/>
            <person name="Gill N."/>
            <person name="Joshi T."/>
            <person name="Libault M."/>
            <person name="Sethuraman A."/>
            <person name="Zhang X."/>
            <person name="Shinozaki K."/>
            <person name="Nguyen H."/>
            <person name="Wing R."/>
            <person name="Cregan P."/>
            <person name="Specht J."/>
            <person name="Grimwood J."/>
            <person name="Rokhsar D."/>
            <person name="Stacey G."/>
            <person name="Shoemaker R."/>
            <person name="Jackson S."/>
        </authorList>
    </citation>
    <scope>NUCLEOTIDE SEQUENCE</scope>
    <source>
        <tissue evidence="1">Callus</tissue>
    </source>
</reference>
<dbReference type="EnsemblPlants" id="KRH43885">
    <property type="protein sequence ID" value="KRH43885"/>
    <property type="gene ID" value="GLYMA_08G177700"/>
</dbReference>
<organism evidence="1">
    <name type="scientific">Glycine max</name>
    <name type="common">Soybean</name>
    <name type="synonym">Glycine hispida</name>
    <dbReference type="NCBI Taxonomy" id="3847"/>
    <lineage>
        <taxon>Eukaryota</taxon>
        <taxon>Viridiplantae</taxon>
        <taxon>Streptophyta</taxon>
        <taxon>Embryophyta</taxon>
        <taxon>Tracheophyta</taxon>
        <taxon>Spermatophyta</taxon>
        <taxon>Magnoliopsida</taxon>
        <taxon>eudicotyledons</taxon>
        <taxon>Gunneridae</taxon>
        <taxon>Pentapetalae</taxon>
        <taxon>rosids</taxon>
        <taxon>fabids</taxon>
        <taxon>Fabales</taxon>
        <taxon>Fabaceae</taxon>
        <taxon>Papilionoideae</taxon>
        <taxon>50 kb inversion clade</taxon>
        <taxon>NPAAA clade</taxon>
        <taxon>indigoferoid/millettioid clade</taxon>
        <taxon>Phaseoleae</taxon>
        <taxon>Glycine</taxon>
        <taxon>Glycine subgen. Soja</taxon>
    </lineage>
</organism>